<evidence type="ECO:0000313" key="4">
    <source>
        <dbReference type="EMBL" id="SFM28805.1"/>
    </source>
</evidence>
<feature type="domain" description="DUF4140" evidence="3">
    <location>
        <begin position="46"/>
        <end position="144"/>
    </location>
</feature>
<dbReference type="Proteomes" id="UP000199556">
    <property type="component" value="Unassembled WGS sequence"/>
</dbReference>
<accession>A0A1I4PN42</accession>
<dbReference type="PANTHER" id="PTHR31005:SF8">
    <property type="entry name" value="DUF4139 DOMAIN-CONTAINING PROTEIN"/>
    <property type="match status" value="1"/>
</dbReference>
<dbReference type="EMBL" id="FOUO01000002">
    <property type="protein sequence ID" value="SFM28805.1"/>
    <property type="molecule type" value="Genomic_DNA"/>
</dbReference>
<evidence type="ECO:0000256" key="1">
    <source>
        <dbReference type="SAM" id="Coils"/>
    </source>
</evidence>
<evidence type="ECO:0000259" key="2">
    <source>
        <dbReference type="Pfam" id="PF13598"/>
    </source>
</evidence>
<dbReference type="InterPro" id="IPR037291">
    <property type="entry name" value="DUF4139"/>
</dbReference>
<dbReference type="STRING" id="195064.SAMN05421721_10244"/>
<evidence type="ECO:0000259" key="3">
    <source>
        <dbReference type="Pfam" id="PF13600"/>
    </source>
</evidence>
<dbReference type="NCBIfam" id="TIGR02231">
    <property type="entry name" value="mucoidy inhibitor MuiA family protein"/>
    <property type="match status" value="1"/>
</dbReference>
<keyword evidence="5" id="KW-1185">Reference proteome</keyword>
<name>A0A1I4PN42_ECTMO</name>
<sequence>MHRHRGPRLRLPGQLAVMRSPLLPALGLLLAGLLPLQAHGLQVTAVTVHPDRARVTVQEEIRLQAGQGRIQLEELPANLDPDSLHVSARGPRDLRILAVETRRLLGDTLTHPGARALSQEIQGLKTQRRALEDRIRAQQIQLDLIQRMGPGGDPGIPPEEWPRAWETVAAGAAAALKAIREAEAQQGDVDGRIQRLEERLATWQHSGRERTQAHIHYEAPEAGDAVVTATYTVAGAGWEPVYEARLNTTDGVLELLQRARVWQGTGQDWNGVHLTLTTARADTGAVPDPVPWYLDVLPAPGETAERTLARSEAPVLLSQAREADAALEQTAFTTRFRVPGTVTLPSDNRPHRYLLARHPLQATLRARAVPALLPRAHLQAQAPFEGATPLPPGPLALFQDDALVRQDRLEMVRPGDGLELDFGSDDRIAITYRRELDLRGQEGHLRPRHTLRREHRIRVENGHDFTMPVVILDRMPVSRDERIRVEPGPEATPPTRRDLEGRPGVVAWDLELPPGGERTLHFDYTISWPADLPGIRGLGH</sequence>
<gene>
    <name evidence="4" type="ORF">SAMN05421721_10244</name>
</gene>
<proteinExistence type="predicted"/>
<feature type="coiled-coil region" evidence="1">
    <location>
        <begin position="114"/>
        <end position="148"/>
    </location>
</feature>
<dbReference type="InterPro" id="IPR025554">
    <property type="entry name" value="DUF4140"/>
</dbReference>
<dbReference type="Pfam" id="PF13598">
    <property type="entry name" value="DUF4139"/>
    <property type="match status" value="1"/>
</dbReference>
<feature type="domain" description="DUF4139" evidence="2">
    <location>
        <begin position="228"/>
        <end position="529"/>
    </location>
</feature>
<reference evidence="4 5" key="1">
    <citation type="submission" date="2016-10" db="EMBL/GenBank/DDBJ databases">
        <authorList>
            <person name="de Groot N.N."/>
        </authorList>
    </citation>
    <scope>NUCLEOTIDE SEQUENCE [LARGE SCALE GENOMIC DNA]</scope>
    <source>
        <strain evidence="4 5">DSM 4180</strain>
    </source>
</reference>
<dbReference type="Pfam" id="PF13600">
    <property type="entry name" value="DUF4140"/>
    <property type="match status" value="1"/>
</dbReference>
<evidence type="ECO:0008006" key="6">
    <source>
        <dbReference type="Google" id="ProtNLM"/>
    </source>
</evidence>
<dbReference type="PANTHER" id="PTHR31005">
    <property type="entry name" value="DUF4139 DOMAIN-CONTAINING PROTEIN"/>
    <property type="match status" value="1"/>
</dbReference>
<organism evidence="4 5">
    <name type="scientific">Ectothiorhodospira mobilis</name>
    <dbReference type="NCBI Taxonomy" id="195064"/>
    <lineage>
        <taxon>Bacteria</taxon>
        <taxon>Pseudomonadati</taxon>
        <taxon>Pseudomonadota</taxon>
        <taxon>Gammaproteobacteria</taxon>
        <taxon>Chromatiales</taxon>
        <taxon>Ectothiorhodospiraceae</taxon>
        <taxon>Ectothiorhodospira</taxon>
    </lineage>
</organism>
<dbReference type="InterPro" id="IPR011935">
    <property type="entry name" value="CHP02231"/>
</dbReference>
<dbReference type="AlphaFoldDB" id="A0A1I4PN42"/>
<keyword evidence="1" id="KW-0175">Coiled coil</keyword>
<evidence type="ECO:0000313" key="5">
    <source>
        <dbReference type="Proteomes" id="UP000199556"/>
    </source>
</evidence>
<protein>
    <recommendedName>
        <fullName evidence="6">DUF4139 domain-containing protein</fullName>
    </recommendedName>
</protein>